<evidence type="ECO:0000313" key="1">
    <source>
        <dbReference type="EMBL" id="KAK3082055.1"/>
    </source>
</evidence>
<name>A0ACC3DZS6_9PEZI</name>
<evidence type="ECO:0000313" key="2">
    <source>
        <dbReference type="Proteomes" id="UP001186974"/>
    </source>
</evidence>
<dbReference type="EMBL" id="JAWDJW010000014">
    <property type="protein sequence ID" value="KAK3082055.1"/>
    <property type="molecule type" value="Genomic_DNA"/>
</dbReference>
<feature type="non-terminal residue" evidence="1">
    <location>
        <position position="547"/>
    </location>
</feature>
<dbReference type="Proteomes" id="UP001186974">
    <property type="component" value="Unassembled WGS sequence"/>
</dbReference>
<comment type="caution">
    <text evidence="1">The sequence shown here is derived from an EMBL/GenBank/DDBJ whole genome shotgun (WGS) entry which is preliminary data.</text>
</comment>
<protein>
    <submittedName>
        <fullName evidence="1">Uncharacterized protein</fullName>
    </submittedName>
</protein>
<sequence length="547" mass="60115">MRRVTNDFAIELDDLSQIPRQTFFDAYPELSSVKNRMAMFDKWLNALKSASNEAVTKAREFLAVQLKNESGPMGSVLLLAASAIGEFAEYDWGSLSETESTKTTTKLTSSRTSTSSSSSSSAAATRVPCWIASKPRTSLNTFRTFIKALPDAGEGHQSVFSQTSVQMYLTDMTLSEVKEDVKKDFVDFAGPVTESDGFQHAIPSTANATNPAVSVLEPHRVTKRAAPPGLRQRSDSAHHLKFISEFRYALDENVFRPFRPREDYTYDPTLGHGSTIYVVDSGFQQPSADFLDAVGAGMMKDRFIEHVAVPNALTLALSRSKPKFWAPDTDTPNDPERHQVSPANRKYPPGYENDKCKEDDDGGLYATKDWRPHGTMVASVAGGNKFGVASRANLVLIKAAQTSKLGFTANDPSPYRLKPMTDVAITWAFEHILQDVIANGRQRRSVLNLSLQWANSHRNFKSVCERYFPRFWPQDIVTVVAAGNSGLQEDDRASTSSATPLSFGREDNALITVGGLKADGSLWPDTCYDDSSGSGPITVYAQAEGVR</sequence>
<accession>A0ACC3DZS6</accession>
<organism evidence="1 2">
    <name type="scientific">Coniosporium uncinatum</name>
    <dbReference type="NCBI Taxonomy" id="93489"/>
    <lineage>
        <taxon>Eukaryota</taxon>
        <taxon>Fungi</taxon>
        <taxon>Dikarya</taxon>
        <taxon>Ascomycota</taxon>
        <taxon>Pezizomycotina</taxon>
        <taxon>Dothideomycetes</taxon>
        <taxon>Dothideomycetes incertae sedis</taxon>
        <taxon>Coniosporium</taxon>
    </lineage>
</organism>
<keyword evidence="2" id="KW-1185">Reference proteome</keyword>
<reference evidence="1" key="1">
    <citation type="submission" date="2024-09" db="EMBL/GenBank/DDBJ databases">
        <title>Black Yeasts Isolated from many extreme environments.</title>
        <authorList>
            <person name="Coleine C."/>
            <person name="Stajich J.E."/>
            <person name="Selbmann L."/>
        </authorList>
    </citation>
    <scope>NUCLEOTIDE SEQUENCE</scope>
    <source>
        <strain evidence="1">CCFEE 5737</strain>
    </source>
</reference>
<proteinExistence type="predicted"/>
<gene>
    <name evidence="1" type="ORF">LTS18_005818</name>
</gene>